<sequence>MSDPLAQVVTLLQPTAPFSKRGTGSGRWRIRRTEVGRPFYCAILEGTCRLEADGHDEIVLREGDFVLIPSAHNFTMSSHMPTGTEDIVHKPIALPNGEYRLGSPDGPPDVRLLVGYCVFRSMDATLLASLLPQLVYVQGENRLTTLVQLVSEESRAQRPAREVILERLLEVLLIEALRSGGETNASPGLLRGLTDRRIAIAIRRIHGSPDLPWTVAQLANEATLSRSAFYERFGRSVGIAPMEYLLAWRMALAKDLLRRKETGIAEIAERVGYSSASTFSVAFTRHVGLPPARYARDTSFDRVPQLEAGSSMESDFIAPSARVPNRAADW</sequence>
<dbReference type="InterPro" id="IPR018062">
    <property type="entry name" value="HTH_AraC-typ_CS"/>
</dbReference>
<keyword evidence="2" id="KW-0238">DNA-binding</keyword>
<dbReference type="InterPro" id="IPR032783">
    <property type="entry name" value="AraC_lig"/>
</dbReference>
<dbReference type="PRINTS" id="PR00032">
    <property type="entry name" value="HTHARAC"/>
</dbReference>
<keyword evidence="3" id="KW-0804">Transcription</keyword>
<dbReference type="SMART" id="SM00342">
    <property type="entry name" value="HTH_ARAC"/>
    <property type="match status" value="1"/>
</dbReference>
<dbReference type="EMBL" id="JABFTT010000005">
    <property type="protein sequence ID" value="MCE8020159.1"/>
    <property type="molecule type" value="Genomic_DNA"/>
</dbReference>
<comment type="caution">
    <text evidence="5">The sequence shown here is derived from an EMBL/GenBank/DDBJ whole genome shotgun (WGS) entry which is preliminary data.</text>
</comment>
<protein>
    <submittedName>
        <fullName evidence="5">AraC family transcriptional regulator</fullName>
    </submittedName>
</protein>
<evidence type="ECO:0000259" key="4">
    <source>
        <dbReference type="PROSITE" id="PS01124"/>
    </source>
</evidence>
<dbReference type="InterPro" id="IPR050204">
    <property type="entry name" value="AraC_XylS_family_regulators"/>
</dbReference>
<keyword evidence="1" id="KW-0805">Transcription regulation</keyword>
<dbReference type="InterPro" id="IPR020449">
    <property type="entry name" value="Tscrpt_reg_AraC-type_HTH"/>
</dbReference>
<dbReference type="Proteomes" id="UP001320122">
    <property type="component" value="Unassembled WGS sequence"/>
</dbReference>
<evidence type="ECO:0000256" key="3">
    <source>
        <dbReference type="ARBA" id="ARBA00023163"/>
    </source>
</evidence>
<gene>
    <name evidence="5" type="ORF">HOP51_08525</name>
</gene>
<evidence type="ECO:0000256" key="1">
    <source>
        <dbReference type="ARBA" id="ARBA00023015"/>
    </source>
</evidence>
<dbReference type="SUPFAM" id="SSF46689">
    <property type="entry name" value="Homeodomain-like"/>
    <property type="match status" value="2"/>
</dbReference>
<dbReference type="Pfam" id="PF12852">
    <property type="entry name" value="Cupin_6"/>
    <property type="match status" value="1"/>
</dbReference>
<dbReference type="Gene3D" id="1.10.10.60">
    <property type="entry name" value="Homeodomain-like"/>
    <property type="match status" value="2"/>
</dbReference>
<evidence type="ECO:0000313" key="5">
    <source>
        <dbReference type="EMBL" id="MCE8020159.1"/>
    </source>
</evidence>
<evidence type="ECO:0000256" key="2">
    <source>
        <dbReference type="ARBA" id="ARBA00023125"/>
    </source>
</evidence>
<dbReference type="RefSeq" id="WP_234273520.1">
    <property type="nucleotide sequence ID" value="NZ_JABFTT010000005.1"/>
</dbReference>
<dbReference type="PANTHER" id="PTHR46796:SF7">
    <property type="entry name" value="ARAC FAMILY TRANSCRIPTIONAL REGULATOR"/>
    <property type="match status" value="1"/>
</dbReference>
<organism evidence="5 6">
    <name type="scientific">Billgrantia zhangzhouensis</name>
    <dbReference type="NCBI Taxonomy" id="2733481"/>
    <lineage>
        <taxon>Bacteria</taxon>
        <taxon>Pseudomonadati</taxon>
        <taxon>Pseudomonadota</taxon>
        <taxon>Gammaproteobacteria</taxon>
        <taxon>Oceanospirillales</taxon>
        <taxon>Halomonadaceae</taxon>
        <taxon>Billgrantia</taxon>
    </lineage>
</organism>
<name>A0ABS9AEL2_9GAMM</name>
<reference evidence="5 6" key="1">
    <citation type="journal article" date="2021" name="Front. Microbiol.">
        <title>Aerobic Denitrification and Heterotrophic Sulfur Oxidation in the Genus Halomonas Revealed by Six Novel Species Characterizations and Genome-Based Analysis.</title>
        <authorList>
            <person name="Wang L."/>
            <person name="Shao Z."/>
        </authorList>
    </citation>
    <scope>NUCLEOTIDE SEQUENCE [LARGE SCALE GENOMIC DNA]</scope>
    <source>
        <strain evidence="5 6">MCCC 1A11036</strain>
    </source>
</reference>
<dbReference type="Pfam" id="PF12833">
    <property type="entry name" value="HTH_18"/>
    <property type="match status" value="1"/>
</dbReference>
<dbReference type="SUPFAM" id="SSF51182">
    <property type="entry name" value="RmlC-like cupins"/>
    <property type="match status" value="1"/>
</dbReference>
<dbReference type="PROSITE" id="PS01124">
    <property type="entry name" value="HTH_ARAC_FAMILY_2"/>
    <property type="match status" value="1"/>
</dbReference>
<dbReference type="PROSITE" id="PS00041">
    <property type="entry name" value="HTH_ARAC_FAMILY_1"/>
    <property type="match status" value="1"/>
</dbReference>
<accession>A0ABS9AEL2</accession>
<evidence type="ECO:0000313" key="6">
    <source>
        <dbReference type="Proteomes" id="UP001320122"/>
    </source>
</evidence>
<dbReference type="InterPro" id="IPR009057">
    <property type="entry name" value="Homeodomain-like_sf"/>
</dbReference>
<keyword evidence="6" id="KW-1185">Reference proteome</keyword>
<feature type="domain" description="HTH araC/xylS-type" evidence="4">
    <location>
        <begin position="196"/>
        <end position="297"/>
    </location>
</feature>
<proteinExistence type="predicted"/>
<dbReference type="InterPro" id="IPR018060">
    <property type="entry name" value="HTH_AraC"/>
</dbReference>
<dbReference type="InterPro" id="IPR011051">
    <property type="entry name" value="RmlC_Cupin_sf"/>
</dbReference>
<dbReference type="PANTHER" id="PTHR46796">
    <property type="entry name" value="HTH-TYPE TRANSCRIPTIONAL ACTIVATOR RHAS-RELATED"/>
    <property type="match status" value="1"/>
</dbReference>